<reference evidence="1 2" key="1">
    <citation type="submission" date="2017-04" db="EMBL/GenBank/DDBJ databases">
        <authorList>
            <person name="Afonso C.L."/>
            <person name="Miller P.J."/>
            <person name="Scott M.A."/>
            <person name="Spackman E."/>
            <person name="Goraichik I."/>
            <person name="Dimitrov K.M."/>
            <person name="Suarez D.L."/>
            <person name="Swayne D.E."/>
        </authorList>
    </citation>
    <scope>NUCLEOTIDE SEQUENCE [LARGE SCALE GENOMIC DNA]</scope>
    <source>
        <strain evidence="1 2">N3/975</strain>
    </source>
</reference>
<organism evidence="1 2">
    <name type="scientific">Paenibacillus uliginis N3/975</name>
    <dbReference type="NCBI Taxonomy" id="1313296"/>
    <lineage>
        <taxon>Bacteria</taxon>
        <taxon>Bacillati</taxon>
        <taxon>Bacillota</taxon>
        <taxon>Bacilli</taxon>
        <taxon>Bacillales</taxon>
        <taxon>Paenibacillaceae</taxon>
        <taxon>Paenibacillus</taxon>
    </lineage>
</organism>
<dbReference type="RefSeq" id="WP_208914554.1">
    <property type="nucleotide sequence ID" value="NZ_LT840184.1"/>
</dbReference>
<protein>
    <submittedName>
        <fullName evidence="1">Uncharacterized protein</fullName>
    </submittedName>
</protein>
<dbReference type="EMBL" id="LT840184">
    <property type="protein sequence ID" value="SMF87433.1"/>
    <property type="molecule type" value="Genomic_DNA"/>
</dbReference>
<evidence type="ECO:0000313" key="2">
    <source>
        <dbReference type="Proteomes" id="UP000192940"/>
    </source>
</evidence>
<dbReference type="AlphaFoldDB" id="A0A1X7HIS6"/>
<gene>
    <name evidence="1" type="ORF">SAMN05661091_3735</name>
</gene>
<evidence type="ECO:0000313" key="1">
    <source>
        <dbReference type="EMBL" id="SMF87433.1"/>
    </source>
</evidence>
<sequence>MRRFRPVLGLWIPALVTAFFLLLLSVVHSVSGAEERISVSAFQPEGVHASLSDTNLVDSLSSLPLALKIGKADWDNGTLSVDLKITEELKSVRTVYNDLESIISFSFEDKQNVKQLYLRFVAIDPWTGARYLMLAANVRRNEWDPSLLQELKQMENEPFSERLVQGLHLTLTNVWMKQFSSD</sequence>
<accession>A0A1X7HIS6</accession>
<proteinExistence type="predicted"/>
<keyword evidence="2" id="KW-1185">Reference proteome</keyword>
<dbReference type="Proteomes" id="UP000192940">
    <property type="component" value="Chromosome I"/>
</dbReference>
<dbReference type="STRING" id="1313296.SAMN05661091_3735"/>
<name>A0A1X7HIS6_9BACL</name>